<keyword evidence="2" id="KW-1185">Reference proteome</keyword>
<evidence type="ECO:0000313" key="1">
    <source>
        <dbReference type="EMBL" id="KAI0026559.1"/>
    </source>
</evidence>
<accession>A0ACB8Q478</accession>
<organism evidence="1 2">
    <name type="scientific">Vararia minispora EC-137</name>
    <dbReference type="NCBI Taxonomy" id="1314806"/>
    <lineage>
        <taxon>Eukaryota</taxon>
        <taxon>Fungi</taxon>
        <taxon>Dikarya</taxon>
        <taxon>Basidiomycota</taxon>
        <taxon>Agaricomycotina</taxon>
        <taxon>Agaricomycetes</taxon>
        <taxon>Russulales</taxon>
        <taxon>Lachnocladiaceae</taxon>
        <taxon>Vararia</taxon>
    </lineage>
</organism>
<evidence type="ECO:0000313" key="2">
    <source>
        <dbReference type="Proteomes" id="UP000814128"/>
    </source>
</evidence>
<proteinExistence type="predicted"/>
<reference evidence="1" key="1">
    <citation type="submission" date="2021-02" db="EMBL/GenBank/DDBJ databases">
        <authorList>
            <consortium name="DOE Joint Genome Institute"/>
            <person name="Ahrendt S."/>
            <person name="Looney B.P."/>
            <person name="Miyauchi S."/>
            <person name="Morin E."/>
            <person name="Drula E."/>
            <person name="Courty P.E."/>
            <person name="Chicoki N."/>
            <person name="Fauchery L."/>
            <person name="Kohler A."/>
            <person name="Kuo A."/>
            <person name="Labutti K."/>
            <person name="Pangilinan J."/>
            <person name="Lipzen A."/>
            <person name="Riley R."/>
            <person name="Andreopoulos W."/>
            <person name="He G."/>
            <person name="Johnson J."/>
            <person name="Barry K.W."/>
            <person name="Grigoriev I.V."/>
            <person name="Nagy L."/>
            <person name="Hibbett D."/>
            <person name="Henrissat B."/>
            <person name="Matheny P.B."/>
            <person name="Labbe J."/>
            <person name="Martin F."/>
        </authorList>
    </citation>
    <scope>NUCLEOTIDE SEQUENCE</scope>
    <source>
        <strain evidence="1">EC-137</strain>
    </source>
</reference>
<dbReference type="EMBL" id="MU274395">
    <property type="protein sequence ID" value="KAI0026559.1"/>
    <property type="molecule type" value="Genomic_DNA"/>
</dbReference>
<reference evidence="1" key="2">
    <citation type="journal article" date="2022" name="New Phytol.">
        <title>Evolutionary transition to the ectomycorrhizal habit in the genomes of a hyperdiverse lineage of mushroom-forming fungi.</title>
        <authorList>
            <person name="Looney B."/>
            <person name="Miyauchi S."/>
            <person name="Morin E."/>
            <person name="Drula E."/>
            <person name="Courty P.E."/>
            <person name="Kohler A."/>
            <person name="Kuo A."/>
            <person name="LaButti K."/>
            <person name="Pangilinan J."/>
            <person name="Lipzen A."/>
            <person name="Riley R."/>
            <person name="Andreopoulos W."/>
            <person name="He G."/>
            <person name="Johnson J."/>
            <person name="Nolan M."/>
            <person name="Tritt A."/>
            <person name="Barry K.W."/>
            <person name="Grigoriev I.V."/>
            <person name="Nagy L.G."/>
            <person name="Hibbett D."/>
            <person name="Henrissat B."/>
            <person name="Matheny P.B."/>
            <person name="Labbe J."/>
            <person name="Martin F.M."/>
        </authorList>
    </citation>
    <scope>NUCLEOTIDE SEQUENCE</scope>
    <source>
        <strain evidence="1">EC-137</strain>
    </source>
</reference>
<protein>
    <submittedName>
        <fullName evidence="1">Uncharacterized protein</fullName>
    </submittedName>
</protein>
<gene>
    <name evidence="1" type="ORF">K488DRAFT_75255</name>
</gene>
<name>A0ACB8Q478_9AGAM</name>
<sequence>MENSERGRVLNGKFLHQGHRSHIVLAACASTEKAHERENGLFTKAIISILEKKKRDKSIYNFSSGLTSRKVPVIPFYAHNGAKISCARQNPQCEGHYSRRRMLFNPEAIPRRRPVFDVTKLDDNNRVKDLGADLIVYAGEILGIVLGAEFAVYPSWRSFWLGQPQGHALVSAVSGTASLLRTVGGSFCHMEPGAIALQTSKTPETFLVYAADGALECVETALAQDNKGLHRAYEWPQLAVTADAEQVVKLVVDADPEDGTIRFLHHKSSVIRELGLQKLCLSVPQDSERPARRATRVRDILQAGAHFFKHLTCEPKQGFSIFKEQHVQVTLHELIEGEDFHVIADGQIIRQMKTINHLEMDPILKAYKVNASKWSADDEEPTLYGVQITNKLAVGLFVWMFFFDCSTFEICTYAEPRITAVKTLVDAPVPGRRSDKEPHPVPVNFGNSGNQPLMFRLYEGQRLDVGFLRIFVSTRYADLSSIVQGSLKEECEERVIYELPEDEKGTRGVVKSRRMHIDKDIDGYWDVITLPLIQTSD</sequence>
<dbReference type="Proteomes" id="UP000814128">
    <property type="component" value="Unassembled WGS sequence"/>
</dbReference>
<comment type="caution">
    <text evidence="1">The sequence shown here is derived from an EMBL/GenBank/DDBJ whole genome shotgun (WGS) entry which is preliminary data.</text>
</comment>